<dbReference type="EMBL" id="GG662532">
    <property type="protein sequence ID" value="EAR91136.1"/>
    <property type="molecule type" value="Genomic_DNA"/>
</dbReference>
<reference evidence="2" key="1">
    <citation type="journal article" date="2006" name="PLoS Biol.">
        <title>Macronuclear genome sequence of the ciliate Tetrahymena thermophila, a model eukaryote.</title>
        <authorList>
            <person name="Eisen J.A."/>
            <person name="Coyne R.S."/>
            <person name="Wu M."/>
            <person name="Wu D."/>
            <person name="Thiagarajan M."/>
            <person name="Wortman J.R."/>
            <person name="Badger J.H."/>
            <person name="Ren Q."/>
            <person name="Amedeo P."/>
            <person name="Jones K.M."/>
            <person name="Tallon L.J."/>
            <person name="Delcher A.L."/>
            <person name="Salzberg S.L."/>
            <person name="Silva J.C."/>
            <person name="Haas B.J."/>
            <person name="Majoros W.H."/>
            <person name="Farzad M."/>
            <person name="Carlton J.M."/>
            <person name="Smith R.K. Jr."/>
            <person name="Garg J."/>
            <person name="Pearlman R.E."/>
            <person name="Karrer K.M."/>
            <person name="Sun L."/>
            <person name="Manning G."/>
            <person name="Elde N.C."/>
            <person name="Turkewitz A.P."/>
            <person name="Asai D.J."/>
            <person name="Wilkes D.E."/>
            <person name="Wang Y."/>
            <person name="Cai H."/>
            <person name="Collins K."/>
            <person name="Stewart B.A."/>
            <person name="Lee S.R."/>
            <person name="Wilamowska K."/>
            <person name="Weinberg Z."/>
            <person name="Ruzzo W.L."/>
            <person name="Wloga D."/>
            <person name="Gaertig J."/>
            <person name="Frankel J."/>
            <person name="Tsao C.-C."/>
            <person name="Gorovsky M.A."/>
            <person name="Keeling P.J."/>
            <person name="Waller R.F."/>
            <person name="Patron N.J."/>
            <person name="Cherry J.M."/>
            <person name="Stover N.A."/>
            <person name="Krieger C.J."/>
            <person name="del Toro C."/>
            <person name="Ryder H.F."/>
            <person name="Williamson S.C."/>
            <person name="Barbeau R.A."/>
            <person name="Hamilton E.P."/>
            <person name="Orias E."/>
        </authorList>
    </citation>
    <scope>NUCLEOTIDE SEQUENCE [LARGE SCALE GENOMIC DNA]</scope>
    <source>
        <strain evidence="2">SB210</strain>
    </source>
</reference>
<dbReference type="GeneID" id="7841511"/>
<sequence length="403" mass="48006">MQLSNFQDDLIQNEHSNIRVPSIIKSQISNKNSSICLTYTAISQNNSSNIQQLQMNQSVSDQQQYRLQLSANIKGLIIQLDEEELIELKEKIINKIKNTLKLDNFKYELKFPQIQAKALANGLMNLRDEQVKKDVDQWLNQNIFSKVYQEERNNQLHINKYDYIRYFYFKNSESFKKNKPDVDYGQKIVKYKNQITVLIGIIENFLNQPLQYFKIFEQFKQQYDKFQSSNLAQEIQGDHVQELMNYLLYLTKLRLDQNQSPNITFEVNQKLYLYLNSKNEPLEVMMKFIKYLLQTHKITYQQEDMEIFWRAFKVSVISYFESESLQTGNSQQQEMQLSIVFENIRSDKYDFLNAYLLYDSMFQDSFRSIPLKCLNCKIDNLTSINYVKPLSNEGRLCYKCCQQ</sequence>
<evidence type="ECO:0000313" key="1">
    <source>
        <dbReference type="EMBL" id="EAR91136.1"/>
    </source>
</evidence>
<organism evidence="1 2">
    <name type="scientific">Tetrahymena thermophila (strain SB210)</name>
    <dbReference type="NCBI Taxonomy" id="312017"/>
    <lineage>
        <taxon>Eukaryota</taxon>
        <taxon>Sar</taxon>
        <taxon>Alveolata</taxon>
        <taxon>Ciliophora</taxon>
        <taxon>Intramacronucleata</taxon>
        <taxon>Oligohymenophorea</taxon>
        <taxon>Hymenostomatida</taxon>
        <taxon>Tetrahymenina</taxon>
        <taxon>Tetrahymenidae</taxon>
        <taxon>Tetrahymena</taxon>
    </lineage>
</organism>
<dbReference type="Proteomes" id="UP000009168">
    <property type="component" value="Unassembled WGS sequence"/>
</dbReference>
<proteinExistence type="predicted"/>
<dbReference type="AlphaFoldDB" id="Q231A3"/>
<accession>Q231A3</accession>
<dbReference type="HOGENOM" id="CLU_684241_0_0_1"/>
<evidence type="ECO:0000313" key="2">
    <source>
        <dbReference type="Proteomes" id="UP000009168"/>
    </source>
</evidence>
<dbReference type="RefSeq" id="XP_001011381.1">
    <property type="nucleotide sequence ID" value="XM_001011381.1"/>
</dbReference>
<protein>
    <submittedName>
        <fullName evidence="1">Uncharacterized protein</fullName>
    </submittedName>
</protein>
<keyword evidence="2" id="KW-1185">Reference proteome</keyword>
<dbReference type="InParanoid" id="Q231A3"/>
<name>Q231A3_TETTS</name>
<gene>
    <name evidence="1" type="ORF">TTHERM_00433550</name>
</gene>
<dbReference type="KEGG" id="tet:TTHERM_00433550"/>